<dbReference type="InterPro" id="IPR000667">
    <property type="entry name" value="Peptidase_S13"/>
</dbReference>
<dbReference type="EMBL" id="JAUBDJ010000001">
    <property type="protein sequence ID" value="MDW0115373.1"/>
    <property type="molecule type" value="Genomic_DNA"/>
</dbReference>
<dbReference type="NCBIfam" id="TIGR00666">
    <property type="entry name" value="PBP4"/>
    <property type="match status" value="1"/>
</dbReference>
<evidence type="ECO:0000256" key="1">
    <source>
        <dbReference type="ARBA" id="ARBA00006096"/>
    </source>
</evidence>
<dbReference type="GO" id="GO:0009002">
    <property type="term" value="F:serine-type D-Ala-D-Ala carboxypeptidase activity"/>
    <property type="evidence" value="ECO:0007669"/>
    <property type="project" value="UniProtKB-EC"/>
</dbReference>
<proteinExistence type="inferred from homology"/>
<keyword evidence="3" id="KW-0121">Carboxypeptidase</keyword>
<dbReference type="PRINTS" id="PR00922">
    <property type="entry name" value="DADACBPTASE3"/>
</dbReference>
<evidence type="ECO:0000256" key="2">
    <source>
        <dbReference type="ARBA" id="ARBA00022801"/>
    </source>
</evidence>
<keyword evidence="2 3" id="KW-0378">Hydrolase</keyword>
<dbReference type="AlphaFoldDB" id="A0AAW9A4T7"/>
<dbReference type="PANTHER" id="PTHR30023:SF0">
    <property type="entry name" value="PENICILLIN-SENSITIVE CARBOXYPEPTIDASE A"/>
    <property type="match status" value="1"/>
</dbReference>
<dbReference type="GO" id="GO:0006508">
    <property type="term" value="P:proteolysis"/>
    <property type="evidence" value="ECO:0007669"/>
    <property type="project" value="InterPro"/>
</dbReference>
<protein>
    <submittedName>
        <fullName evidence="3">D-alanyl-D-alanine carboxypeptidase/D-alanyl-D-alanine-endopeptidase</fullName>
        <ecNumber evidence="3">3.4.16.4</ecNumber>
    </submittedName>
</protein>
<dbReference type="InterPro" id="IPR012338">
    <property type="entry name" value="Beta-lactam/transpept-like"/>
</dbReference>
<dbReference type="Pfam" id="PF02113">
    <property type="entry name" value="Peptidase_S13"/>
    <property type="match status" value="1"/>
</dbReference>
<sequence length="492" mass="53099">MIFRKAAMVIVAIVMSFAAVFTVTLKDSVVQASSHYQSMEKSLNAIMNDSIMKSANSSVTVRKASTGEIIYQSNAGKKVTPASTLKLLTSAAALETLSEEYRFRTDLLTDGTISKGVLKGNLYLRGQGDPTLLKTDLDQFAATLSKMGIKQITGDLVGDDTWFDSIRLSPGIDKEDETHYYAAQISGLTLSPNTDYDAGTVIVDAKPAKNGYKANVTLSPATKIVTVVNKSKTVPKGYKNTLSIKRQPGTNTILISGNVPVGSAGSKQWVTVSNPTAYTLDVFKQSLASKGIKFAATSKTVSRQVPANVSIITSKQSMPLKNLMKPFMKLSNNTHAEILAKTMGRKVYGTGSWNSGLRVMREYAESIGLNPSEWVFEDASGFSHNNKVTSEQLTELLYQVRRAPWYGSFVQGLPIAGVNDRFVGGTLRNRLTTAPVKGKVVAKTGNLNSVSSLAGYVETKKGETLIFTVLTQGQTKSTIPTIDRIAMILANS</sequence>
<evidence type="ECO:0000313" key="4">
    <source>
        <dbReference type="Proteomes" id="UP001271648"/>
    </source>
</evidence>
<keyword evidence="3" id="KW-0645">Protease</keyword>
<gene>
    <name evidence="3" type="primary">dacB</name>
    <name evidence="3" type="ORF">QTL97_00265</name>
</gene>
<dbReference type="GO" id="GO:0000270">
    <property type="term" value="P:peptidoglycan metabolic process"/>
    <property type="evidence" value="ECO:0007669"/>
    <property type="project" value="TreeGrafter"/>
</dbReference>
<dbReference type="Gene3D" id="3.50.80.20">
    <property type="entry name" value="D-Ala-D-Ala carboxypeptidase C, peptidase S13"/>
    <property type="match status" value="1"/>
</dbReference>
<comment type="similarity">
    <text evidence="1">Belongs to the peptidase S13 family.</text>
</comment>
<dbReference type="Proteomes" id="UP001271648">
    <property type="component" value="Unassembled WGS sequence"/>
</dbReference>
<evidence type="ECO:0000313" key="3">
    <source>
        <dbReference type="EMBL" id="MDW0115373.1"/>
    </source>
</evidence>
<comment type="caution">
    <text evidence="3">The sequence shown here is derived from an EMBL/GenBank/DDBJ whole genome shotgun (WGS) entry which is preliminary data.</text>
</comment>
<name>A0AAW9A4T7_9BACL</name>
<dbReference type="Gene3D" id="3.40.710.10">
    <property type="entry name" value="DD-peptidase/beta-lactamase superfamily"/>
    <property type="match status" value="1"/>
</dbReference>
<dbReference type="RefSeq" id="WP_317939960.1">
    <property type="nucleotide sequence ID" value="NZ_JAUBDJ010000001.1"/>
</dbReference>
<dbReference type="PANTHER" id="PTHR30023">
    <property type="entry name" value="D-ALANYL-D-ALANINE CARBOXYPEPTIDASE"/>
    <property type="match status" value="1"/>
</dbReference>
<reference evidence="3 4" key="1">
    <citation type="submission" date="2023-06" db="EMBL/GenBank/DDBJ databases">
        <title>Sporosarcina sp. nov., isolated from Korean traditional fermented seafood 'Jeotgal'.</title>
        <authorList>
            <person name="Yang A.I."/>
            <person name="Shin N.-R."/>
        </authorList>
    </citation>
    <scope>NUCLEOTIDE SEQUENCE [LARGE SCALE GENOMIC DNA]</scope>
    <source>
        <strain evidence="3 4">KCTC43456</strain>
    </source>
</reference>
<dbReference type="SUPFAM" id="SSF56601">
    <property type="entry name" value="beta-lactamase/transpeptidase-like"/>
    <property type="match status" value="1"/>
</dbReference>
<accession>A0AAW9A4T7</accession>
<organism evidence="3 4">
    <name type="scientific">Sporosarcina thermotolerans</name>
    <dbReference type="NCBI Taxonomy" id="633404"/>
    <lineage>
        <taxon>Bacteria</taxon>
        <taxon>Bacillati</taxon>
        <taxon>Bacillota</taxon>
        <taxon>Bacilli</taxon>
        <taxon>Bacillales</taxon>
        <taxon>Caryophanaceae</taxon>
        <taxon>Sporosarcina</taxon>
    </lineage>
</organism>
<keyword evidence="4" id="KW-1185">Reference proteome</keyword>
<dbReference type="EC" id="3.4.16.4" evidence="3"/>